<accession>A0A4P9XRT6</accession>
<evidence type="ECO:0000313" key="3">
    <source>
        <dbReference type="Proteomes" id="UP000271241"/>
    </source>
</evidence>
<organism evidence="2 3">
    <name type="scientific">Thamnocephalis sphaerospora</name>
    <dbReference type="NCBI Taxonomy" id="78915"/>
    <lineage>
        <taxon>Eukaryota</taxon>
        <taxon>Fungi</taxon>
        <taxon>Fungi incertae sedis</taxon>
        <taxon>Zoopagomycota</taxon>
        <taxon>Zoopagomycotina</taxon>
        <taxon>Zoopagomycetes</taxon>
        <taxon>Zoopagales</taxon>
        <taxon>Sigmoideomycetaceae</taxon>
        <taxon>Thamnocephalis</taxon>
    </lineage>
</organism>
<dbReference type="Proteomes" id="UP000271241">
    <property type="component" value="Unassembled WGS sequence"/>
</dbReference>
<gene>
    <name evidence="2" type="ORF">THASP1DRAFT_15115</name>
</gene>
<dbReference type="InterPro" id="IPR044926">
    <property type="entry name" value="RGS_subdomain_2"/>
</dbReference>
<dbReference type="CDD" id="cd07440">
    <property type="entry name" value="RGS"/>
    <property type="match status" value="1"/>
</dbReference>
<feature type="domain" description="RGS" evidence="1">
    <location>
        <begin position="48"/>
        <end position="120"/>
    </location>
</feature>
<dbReference type="AlphaFoldDB" id="A0A4P9XRT6"/>
<dbReference type="Gene3D" id="1.10.167.10">
    <property type="entry name" value="Regulator of G-protein Signalling 4, domain 2"/>
    <property type="match status" value="1"/>
</dbReference>
<evidence type="ECO:0000259" key="1">
    <source>
        <dbReference type="PROSITE" id="PS50132"/>
    </source>
</evidence>
<dbReference type="PANTHER" id="PTHR10845:SF192">
    <property type="entry name" value="DOUBLE HIT, ISOFORM B"/>
    <property type="match status" value="1"/>
</dbReference>
<dbReference type="PROSITE" id="PS50132">
    <property type="entry name" value="RGS"/>
    <property type="match status" value="1"/>
</dbReference>
<reference evidence="3" key="1">
    <citation type="journal article" date="2018" name="Nat. Microbiol.">
        <title>Leveraging single-cell genomics to expand the fungal tree of life.</title>
        <authorList>
            <person name="Ahrendt S.R."/>
            <person name="Quandt C.A."/>
            <person name="Ciobanu D."/>
            <person name="Clum A."/>
            <person name="Salamov A."/>
            <person name="Andreopoulos B."/>
            <person name="Cheng J.F."/>
            <person name="Woyke T."/>
            <person name="Pelin A."/>
            <person name="Henrissat B."/>
            <person name="Reynolds N.K."/>
            <person name="Benny G.L."/>
            <person name="Smith M.E."/>
            <person name="James T.Y."/>
            <person name="Grigoriev I.V."/>
        </authorList>
    </citation>
    <scope>NUCLEOTIDE SEQUENCE [LARGE SCALE GENOMIC DNA]</scope>
    <source>
        <strain evidence="3">RSA 1356</strain>
    </source>
</reference>
<dbReference type="InterPro" id="IPR036305">
    <property type="entry name" value="RGS_sf"/>
</dbReference>
<evidence type="ECO:0000313" key="2">
    <source>
        <dbReference type="EMBL" id="RKP08813.1"/>
    </source>
</evidence>
<keyword evidence="3" id="KW-1185">Reference proteome</keyword>
<sequence>MERDGDTLLASSIVSPDDRTIRSARKLAEFFGDLPPADVSVGEIERDGLCAMLRARVPLCYFLRFLLDEFSSENLFFYLEIEQYESFPFTTDRERRAAANDIYRMYLSQDSQLEVNLTER</sequence>
<dbReference type="OrthoDB" id="196547at2759"/>
<name>A0A4P9XRT6_9FUNG</name>
<dbReference type="Pfam" id="PF00615">
    <property type="entry name" value="RGS"/>
    <property type="match status" value="1"/>
</dbReference>
<dbReference type="EMBL" id="KZ992567">
    <property type="protein sequence ID" value="RKP08813.1"/>
    <property type="molecule type" value="Genomic_DNA"/>
</dbReference>
<feature type="non-terminal residue" evidence="2">
    <location>
        <position position="120"/>
    </location>
</feature>
<proteinExistence type="predicted"/>
<protein>
    <recommendedName>
        <fullName evidence="1">RGS domain-containing protein</fullName>
    </recommendedName>
</protein>
<dbReference type="SUPFAM" id="SSF48097">
    <property type="entry name" value="Regulator of G-protein signaling, RGS"/>
    <property type="match status" value="1"/>
</dbReference>
<dbReference type="PANTHER" id="PTHR10845">
    <property type="entry name" value="REGULATOR OF G PROTEIN SIGNALING"/>
    <property type="match status" value="1"/>
</dbReference>
<dbReference type="InterPro" id="IPR016137">
    <property type="entry name" value="RGS"/>
</dbReference>
<dbReference type="STRING" id="78915.A0A4P9XRT6"/>